<dbReference type="Proteomes" id="UP000000814">
    <property type="component" value="Plasmid pSOL1"/>
</dbReference>
<dbReference type="GO" id="GO:0046872">
    <property type="term" value="F:metal ion binding"/>
    <property type="evidence" value="ECO:0007669"/>
    <property type="project" value="InterPro"/>
</dbReference>
<dbReference type="EMBL" id="AE001438">
    <property type="protein sequence ID" value="AAK76883.1"/>
    <property type="molecule type" value="Genomic_DNA"/>
</dbReference>
<dbReference type="AlphaFoldDB" id="Q97TG3"/>
<dbReference type="InterPro" id="IPR013815">
    <property type="entry name" value="ATP_grasp_subdomain_1"/>
</dbReference>
<keyword evidence="3" id="KW-0614">Plasmid</keyword>
<dbReference type="PATRIC" id="fig|272562.8.peg.138"/>
<dbReference type="GO" id="GO:0005524">
    <property type="term" value="F:ATP binding"/>
    <property type="evidence" value="ECO:0007669"/>
    <property type="project" value="UniProtKB-UniRule"/>
</dbReference>
<proteinExistence type="predicted"/>
<gene>
    <name evidence="3" type="ordered locus">CA_P0138</name>
</gene>
<dbReference type="PANTHER" id="PTHR37018:SF1">
    <property type="entry name" value="CULTURE SPECIFIC PROTEIN, PUTATIVE (AFU_ORTHOLOGUE AFUA_2G00130)-RELATED"/>
    <property type="match status" value="1"/>
</dbReference>
<dbReference type="GeneID" id="45000364"/>
<dbReference type="OrthoDB" id="20966at2"/>
<evidence type="ECO:0000256" key="1">
    <source>
        <dbReference type="PROSITE-ProRule" id="PRU00409"/>
    </source>
</evidence>
<keyword evidence="1" id="KW-0067">ATP-binding</keyword>
<reference evidence="3 4" key="1">
    <citation type="journal article" date="2001" name="J. Bacteriol.">
        <title>Genome sequence and comparative analysis of the solvent-producing bacterium Clostridium acetobutylicum.</title>
        <authorList>
            <person name="Nolling J."/>
            <person name="Breton G."/>
            <person name="Omelchenko M.V."/>
            <person name="Makarova K.S."/>
            <person name="Zeng Q."/>
            <person name="Gibson R."/>
            <person name="Lee H.M."/>
            <person name="Dubois J."/>
            <person name="Qiu D."/>
            <person name="Hitti J."/>
            <person name="Wolf Y.I."/>
            <person name="Tatusov R.L."/>
            <person name="Sabathe F."/>
            <person name="Doucette-Stamm L."/>
            <person name="Soucaille P."/>
            <person name="Daly M.J."/>
            <person name="Bennett G.N."/>
            <person name="Koonin E.V."/>
            <person name="Smith D.R."/>
        </authorList>
    </citation>
    <scope>NUCLEOTIDE SEQUENCE [LARGE SCALE GENOMIC DNA]</scope>
    <source>
        <strain evidence="4">ATCC 824 / DSM 792 / JCM 1419 / LMG 5710 / VKM B-1787</strain>
        <plasmid evidence="4">pSOL1</plasmid>
    </source>
</reference>
<dbReference type="Gene3D" id="3.30.470.20">
    <property type="entry name" value="ATP-grasp fold, B domain"/>
    <property type="match status" value="1"/>
</dbReference>
<organism evidence="3 4">
    <name type="scientific">Clostridium acetobutylicum (strain ATCC 824 / DSM 792 / JCM 1419 / IAM 19013 / LMG 5710 / NBRC 13948 / NRRL B-527 / VKM B-1787 / 2291 / W)</name>
    <dbReference type="NCBI Taxonomy" id="272562"/>
    <lineage>
        <taxon>Bacteria</taxon>
        <taxon>Bacillati</taxon>
        <taxon>Bacillota</taxon>
        <taxon>Clostridia</taxon>
        <taxon>Eubacteriales</taxon>
        <taxon>Clostridiaceae</taxon>
        <taxon>Clostridium</taxon>
    </lineage>
</organism>
<accession>Q97TG3</accession>
<geneLocation type="plasmid" evidence="3 4">
    <name>pSOL1</name>
</geneLocation>
<keyword evidence="1" id="KW-0547">Nucleotide-binding</keyword>
<dbReference type="KEGG" id="cac:CA_P0138"/>
<dbReference type="InterPro" id="IPR011761">
    <property type="entry name" value="ATP-grasp"/>
</dbReference>
<dbReference type="HOGENOM" id="CLU_040535_0_0_9"/>
<keyword evidence="4" id="KW-1185">Reference proteome</keyword>
<dbReference type="PANTHER" id="PTHR37018">
    <property type="entry name" value="CULTURE SPECIFIC PROTEIN, PUTATIVE (AFU_ORTHOLOGUE AFUA_2G00130)-RELATED"/>
    <property type="match status" value="1"/>
</dbReference>
<feature type="domain" description="ATP-grasp" evidence="2">
    <location>
        <begin position="159"/>
        <end position="374"/>
    </location>
</feature>
<name>Q97TG3_CLOAB</name>
<dbReference type="RefSeq" id="WP_010890822.1">
    <property type="nucleotide sequence ID" value="NC_001988.2"/>
</dbReference>
<evidence type="ECO:0000313" key="4">
    <source>
        <dbReference type="Proteomes" id="UP000000814"/>
    </source>
</evidence>
<dbReference type="InterPro" id="IPR053269">
    <property type="entry name" value="Asp-Met_ligase"/>
</dbReference>
<sequence>MKKCVYYGEFNAEKYWRNNALAKLPQIPDNQAENIIKSMDELLFVLCSTGDTLITRYKIDLVQREYLKSIGFSFSCNYMNLTNDVLKEERNKNICKLLLESYDCSGVKELLKKSSELSAFAVLPESNEISEKYGLAFDSPKINIIRRVNSKIYSSNINRELNREYSFEIINSSEELNEVGAKYLRKSPIIIKDSFGVSGKGNLVISSEGILQRIAKYIKSQERLGKSVEFIVEPFLEKKQDFSCQFFIHRSGDMELLSIQEVRNIGSSYHGSYTPSKEFIEFISKKGYFSILKEVSKRLYNDGYYGDVCVDSMLLKSGNIVPIVEINARKSMSLIKHNIDKYVSNFKLQCAFTFYNVTFSTDISYEQIISKMKEKALLFKPGSSKGVIPLSSNTLFINRYLDKNQRIKNYKGRLYLAVIYKNEEEKEDTLNALVQLLNKSGINVLN</sequence>
<evidence type="ECO:0000313" key="3">
    <source>
        <dbReference type="EMBL" id="AAK76883.1"/>
    </source>
</evidence>
<protein>
    <recommendedName>
        <fullName evidence="2">ATP-grasp domain-containing protein</fullName>
    </recommendedName>
</protein>
<dbReference type="Gene3D" id="3.30.1490.20">
    <property type="entry name" value="ATP-grasp fold, A domain"/>
    <property type="match status" value="1"/>
</dbReference>
<dbReference type="PROSITE" id="PS50975">
    <property type="entry name" value="ATP_GRASP"/>
    <property type="match status" value="1"/>
</dbReference>
<dbReference type="SUPFAM" id="SSF56059">
    <property type="entry name" value="Glutathione synthetase ATP-binding domain-like"/>
    <property type="match status" value="1"/>
</dbReference>
<evidence type="ECO:0000259" key="2">
    <source>
        <dbReference type="PROSITE" id="PS50975"/>
    </source>
</evidence>